<name>A0AAE2BJA4_9LAMI</name>
<accession>A0AAE2BJA4</accession>
<evidence type="ECO:0000313" key="1">
    <source>
        <dbReference type="EMBL" id="KAK4387498.1"/>
    </source>
</evidence>
<dbReference type="PANTHER" id="PTHR48137:SF3">
    <property type="entry name" value="PEPTIDE UPSTREAM OPEN READING FRAME 5"/>
    <property type="match status" value="1"/>
</dbReference>
<dbReference type="AlphaFoldDB" id="A0AAE2BJA4"/>
<sequence>MPPPVLSEILRSGFMIKSSFRRRTHLLQSFSLVFLYCATSSSSASDEYGSEEEKKNAIEPGIGEAVQAAEADALGRSHELYLFAEKREESGVNQYKSLQTAYLEMEAENSVLRAQLIELTKTLQSLKHICITSTTPRPPPPPPPRRVVLHVLVLVISASGNWLMISS</sequence>
<dbReference type="Proteomes" id="UP001289374">
    <property type="component" value="Unassembled WGS sequence"/>
</dbReference>
<dbReference type="EMBL" id="JACGWL010000014">
    <property type="protein sequence ID" value="KAK4387498.1"/>
    <property type="molecule type" value="Genomic_DNA"/>
</dbReference>
<organism evidence="1 2">
    <name type="scientific">Sesamum angolense</name>
    <dbReference type="NCBI Taxonomy" id="2727404"/>
    <lineage>
        <taxon>Eukaryota</taxon>
        <taxon>Viridiplantae</taxon>
        <taxon>Streptophyta</taxon>
        <taxon>Embryophyta</taxon>
        <taxon>Tracheophyta</taxon>
        <taxon>Spermatophyta</taxon>
        <taxon>Magnoliopsida</taxon>
        <taxon>eudicotyledons</taxon>
        <taxon>Gunneridae</taxon>
        <taxon>Pentapetalae</taxon>
        <taxon>asterids</taxon>
        <taxon>lamiids</taxon>
        <taxon>Lamiales</taxon>
        <taxon>Pedaliaceae</taxon>
        <taxon>Sesamum</taxon>
    </lineage>
</organism>
<evidence type="ECO:0000313" key="2">
    <source>
        <dbReference type="Proteomes" id="UP001289374"/>
    </source>
</evidence>
<reference evidence="1" key="1">
    <citation type="submission" date="2020-06" db="EMBL/GenBank/DDBJ databases">
        <authorList>
            <person name="Li T."/>
            <person name="Hu X."/>
            <person name="Zhang T."/>
            <person name="Song X."/>
            <person name="Zhang H."/>
            <person name="Dai N."/>
            <person name="Sheng W."/>
            <person name="Hou X."/>
            <person name="Wei L."/>
        </authorList>
    </citation>
    <scope>NUCLEOTIDE SEQUENCE</scope>
    <source>
        <strain evidence="1">K16</strain>
        <tissue evidence="1">Leaf</tissue>
    </source>
</reference>
<proteinExistence type="predicted"/>
<dbReference type="PANTHER" id="PTHR48137">
    <property type="match status" value="1"/>
</dbReference>
<gene>
    <name evidence="1" type="ORF">Sango_2356400</name>
</gene>
<reference evidence="1" key="2">
    <citation type="journal article" date="2024" name="Plant">
        <title>Genomic evolution and insights into agronomic trait innovations of Sesamum species.</title>
        <authorList>
            <person name="Miao H."/>
            <person name="Wang L."/>
            <person name="Qu L."/>
            <person name="Liu H."/>
            <person name="Sun Y."/>
            <person name="Le M."/>
            <person name="Wang Q."/>
            <person name="Wei S."/>
            <person name="Zheng Y."/>
            <person name="Lin W."/>
            <person name="Duan Y."/>
            <person name="Cao H."/>
            <person name="Xiong S."/>
            <person name="Wang X."/>
            <person name="Wei L."/>
            <person name="Li C."/>
            <person name="Ma Q."/>
            <person name="Ju M."/>
            <person name="Zhao R."/>
            <person name="Li G."/>
            <person name="Mu C."/>
            <person name="Tian Q."/>
            <person name="Mei H."/>
            <person name="Zhang T."/>
            <person name="Gao T."/>
            <person name="Zhang H."/>
        </authorList>
    </citation>
    <scope>NUCLEOTIDE SEQUENCE</scope>
    <source>
        <strain evidence="1">K16</strain>
    </source>
</reference>
<comment type="caution">
    <text evidence="1">The sequence shown here is derived from an EMBL/GenBank/DDBJ whole genome shotgun (WGS) entry which is preliminary data.</text>
</comment>
<protein>
    <submittedName>
        <fullName evidence="1">Uncharacterized protein</fullName>
    </submittedName>
</protein>
<keyword evidence="2" id="KW-1185">Reference proteome</keyword>